<proteinExistence type="predicted"/>
<dbReference type="AlphaFoldDB" id="A0A432MEZ2"/>
<dbReference type="Pfam" id="PF13692">
    <property type="entry name" value="Glyco_trans_1_4"/>
    <property type="match status" value="1"/>
</dbReference>
<evidence type="ECO:0000313" key="2">
    <source>
        <dbReference type="EMBL" id="RUL84331.1"/>
    </source>
</evidence>
<dbReference type="InterPro" id="IPR022623">
    <property type="entry name" value="Glyco_trans_4"/>
</dbReference>
<dbReference type="RefSeq" id="WP_126727349.1">
    <property type="nucleotide sequence ID" value="NZ_RYZH01000050.1"/>
</dbReference>
<dbReference type="EMBL" id="RYZH01000050">
    <property type="protein sequence ID" value="RUL84331.1"/>
    <property type="molecule type" value="Genomic_DNA"/>
</dbReference>
<accession>A0A432MEZ2</accession>
<dbReference type="GO" id="GO:0016740">
    <property type="term" value="F:transferase activity"/>
    <property type="evidence" value="ECO:0007669"/>
    <property type="project" value="UniProtKB-KW"/>
</dbReference>
<organism evidence="2 3">
    <name type="scientific">Tautonia sociabilis</name>
    <dbReference type="NCBI Taxonomy" id="2080755"/>
    <lineage>
        <taxon>Bacteria</taxon>
        <taxon>Pseudomonadati</taxon>
        <taxon>Planctomycetota</taxon>
        <taxon>Planctomycetia</taxon>
        <taxon>Isosphaerales</taxon>
        <taxon>Isosphaeraceae</taxon>
        <taxon>Tautonia</taxon>
    </lineage>
</organism>
<keyword evidence="2" id="KW-0808">Transferase</keyword>
<gene>
    <name evidence="2" type="ORF">TsocGM_20600</name>
</gene>
<dbReference type="PANTHER" id="PTHR12526">
    <property type="entry name" value="GLYCOSYLTRANSFERASE"/>
    <property type="match status" value="1"/>
</dbReference>
<dbReference type="OrthoDB" id="9775208at2"/>
<evidence type="ECO:0000313" key="3">
    <source>
        <dbReference type="Proteomes" id="UP000280296"/>
    </source>
</evidence>
<keyword evidence="3" id="KW-1185">Reference proteome</keyword>
<protein>
    <submittedName>
        <fullName evidence="2">Glycosyltransferase</fullName>
    </submittedName>
</protein>
<dbReference type="Pfam" id="PF12000">
    <property type="entry name" value="Glyco_trans_4_3"/>
    <property type="match status" value="1"/>
</dbReference>
<dbReference type="Proteomes" id="UP000280296">
    <property type="component" value="Unassembled WGS sequence"/>
</dbReference>
<dbReference type="Gene3D" id="3.40.50.2000">
    <property type="entry name" value="Glycogen Phosphorylase B"/>
    <property type="match status" value="2"/>
</dbReference>
<comment type="caution">
    <text evidence="2">The sequence shown here is derived from an EMBL/GenBank/DDBJ whole genome shotgun (WGS) entry which is preliminary data.</text>
</comment>
<name>A0A432MEZ2_9BACT</name>
<feature type="domain" description="Glycosyl transferase family 4" evidence="1">
    <location>
        <begin position="33"/>
        <end position="202"/>
    </location>
</feature>
<sequence>MAQDPLCLLCVEPRFPGRLGAVADWLVRTRGYRCWFYCNGVGPRDHWPPSTGRGLEVVRFEVGGVARERSVPWTRSLERGLCYAYGAWEVLEARRPGPIDVVLGRSHGLGSTLFVPAFAPRAPIVNLFDYYYLPRSYDLADDLAHRLPPDYVRWRQSANAMDLLDLENGVLPWTTSEWQRGLFPPEYRDDFFVQHDGVDLRRFRGEPRRAGSRSRAIAGRSVPEGALVVSFIAPEPDRLRGFDRFLSLSNRLIRERADVICVVLGGGPVRRGLDVEHFGADFGTLALRDDPPADPARLWMLGAVSPETVAELLRTTDLHVYPSRPFVPSRSLFEAMAAGAPVLAWDAEPVREVLDDGRTGRITPADDPERAALLALDLLADADTRQAIGEGAAAVSRERFDRDRCLSRLAGLLDDLAKRSYSPAIGGR</sequence>
<dbReference type="PANTHER" id="PTHR12526:SF634">
    <property type="entry name" value="BLL3361 PROTEIN"/>
    <property type="match status" value="1"/>
</dbReference>
<evidence type="ECO:0000259" key="1">
    <source>
        <dbReference type="Pfam" id="PF12000"/>
    </source>
</evidence>
<dbReference type="SUPFAM" id="SSF53756">
    <property type="entry name" value="UDP-Glycosyltransferase/glycogen phosphorylase"/>
    <property type="match status" value="1"/>
</dbReference>
<reference evidence="2 3" key="1">
    <citation type="submission" date="2018-12" db="EMBL/GenBank/DDBJ databases">
        <authorList>
            <person name="Toschakov S.V."/>
        </authorList>
    </citation>
    <scope>NUCLEOTIDE SEQUENCE [LARGE SCALE GENOMIC DNA]</scope>
    <source>
        <strain evidence="2 3">GM2012</strain>
    </source>
</reference>
<reference evidence="2 3" key="2">
    <citation type="submission" date="2019-01" db="EMBL/GenBank/DDBJ databases">
        <title>Tautonia sociabilis, a novel thermotolerant planctomycete of Isosphaeraceae family, isolated from a 4000 m deep subterranean habitat.</title>
        <authorList>
            <person name="Kovaleva O.L."/>
            <person name="Elcheninov A.G."/>
            <person name="Van Heerden E."/>
            <person name="Toshchakov S.V."/>
            <person name="Novikov A."/>
            <person name="Bonch-Osmolovskaya E.A."/>
            <person name="Kublanov I.V."/>
        </authorList>
    </citation>
    <scope>NUCLEOTIDE SEQUENCE [LARGE SCALE GENOMIC DNA]</scope>
    <source>
        <strain evidence="2 3">GM2012</strain>
    </source>
</reference>